<keyword evidence="1" id="KW-1133">Transmembrane helix</keyword>
<name>A0ABT6Q069_9PROT</name>
<proteinExistence type="predicted"/>
<dbReference type="Pfam" id="PF05656">
    <property type="entry name" value="DUF805"/>
    <property type="match status" value="1"/>
</dbReference>
<reference evidence="2" key="1">
    <citation type="submission" date="2023-05" db="EMBL/GenBank/DDBJ databases">
        <title>Whole genome sequence of Commensalibacter sp.</title>
        <authorList>
            <person name="Charoenyingcharoen P."/>
            <person name="Yukphan P."/>
        </authorList>
    </citation>
    <scope>NUCLEOTIDE SEQUENCE</scope>
    <source>
        <strain evidence="2">TBRC 16381</strain>
    </source>
</reference>
<dbReference type="InterPro" id="IPR008523">
    <property type="entry name" value="DUF805"/>
</dbReference>
<keyword evidence="3" id="KW-1185">Reference proteome</keyword>
<dbReference type="Proteomes" id="UP001431634">
    <property type="component" value="Unassembled WGS sequence"/>
</dbReference>
<accession>A0ABT6Q069</accession>
<evidence type="ECO:0000256" key="1">
    <source>
        <dbReference type="SAM" id="Phobius"/>
    </source>
</evidence>
<gene>
    <name evidence="2" type="ORF">QJV27_03620</name>
</gene>
<comment type="caution">
    <text evidence="2">The sequence shown here is derived from an EMBL/GenBank/DDBJ whole genome shotgun (WGS) entry which is preliminary data.</text>
</comment>
<feature type="transmembrane region" description="Helical" evidence="1">
    <location>
        <begin position="75"/>
        <end position="94"/>
    </location>
</feature>
<feature type="transmembrane region" description="Helical" evidence="1">
    <location>
        <begin position="36"/>
        <end position="55"/>
    </location>
</feature>
<evidence type="ECO:0000313" key="2">
    <source>
        <dbReference type="EMBL" id="MDI2090474.1"/>
    </source>
</evidence>
<dbReference type="EMBL" id="JASBAO010000001">
    <property type="protein sequence ID" value="MDI2090474.1"/>
    <property type="molecule type" value="Genomic_DNA"/>
</dbReference>
<organism evidence="2 3">
    <name type="scientific">Commensalibacter oyaizuii</name>
    <dbReference type="NCBI Taxonomy" id="3043873"/>
    <lineage>
        <taxon>Bacteria</taxon>
        <taxon>Pseudomonadati</taxon>
        <taxon>Pseudomonadota</taxon>
        <taxon>Alphaproteobacteria</taxon>
        <taxon>Acetobacterales</taxon>
        <taxon>Acetobacteraceae</taxon>
    </lineage>
</organism>
<keyword evidence="1" id="KW-0812">Transmembrane</keyword>
<dbReference type="RefSeq" id="WP_281447612.1">
    <property type="nucleotide sequence ID" value="NZ_JASBAO010000001.1"/>
</dbReference>
<protein>
    <submittedName>
        <fullName evidence="2">DUF805 domain-containing protein</fullName>
    </submittedName>
</protein>
<dbReference type="PANTHER" id="PTHR34980">
    <property type="entry name" value="INNER MEMBRANE PROTEIN-RELATED-RELATED"/>
    <property type="match status" value="1"/>
</dbReference>
<sequence>MHQEVQKILINIKKMPKGWLDAFYHYATYKGRTNRLGFWSFAILNAFILLTLFIIDELLALIYRIYIYRFYIDIHLLFTIYALISIVPSICLCIRRLHDLNLRGWWLILLIVPFPYMYINYIFQLILLIAVNYPSDEYNRFGHKPEKDFTI</sequence>
<keyword evidence="1" id="KW-0472">Membrane</keyword>
<feature type="transmembrane region" description="Helical" evidence="1">
    <location>
        <begin position="106"/>
        <end position="131"/>
    </location>
</feature>
<evidence type="ECO:0000313" key="3">
    <source>
        <dbReference type="Proteomes" id="UP001431634"/>
    </source>
</evidence>